<dbReference type="SUPFAM" id="SSF48317">
    <property type="entry name" value="Acid phosphatase/Vanadium-dependent haloperoxidase"/>
    <property type="match status" value="1"/>
</dbReference>
<comment type="caution">
    <text evidence="8">The sequence shown here is derived from an EMBL/GenBank/DDBJ whole genome shotgun (WGS) entry which is preliminary data.</text>
</comment>
<dbReference type="SMART" id="SM00014">
    <property type="entry name" value="acidPPc"/>
    <property type="match status" value="1"/>
</dbReference>
<protein>
    <recommendedName>
        <fullName evidence="7">Phosphatidic acid phosphatase type 2/haloperoxidase domain-containing protein</fullName>
    </recommendedName>
</protein>
<comment type="subcellular location">
    <subcellularLocation>
        <location evidence="1">Membrane</location>
        <topology evidence="1">Multi-pass membrane protein</topology>
    </subcellularLocation>
</comment>
<proteinExistence type="inferred from homology"/>
<dbReference type="InterPro" id="IPR000326">
    <property type="entry name" value="PAP2/HPO"/>
</dbReference>
<keyword evidence="4 6" id="KW-1133">Transmembrane helix</keyword>
<dbReference type="InterPro" id="IPR036938">
    <property type="entry name" value="PAP2/HPO_sf"/>
</dbReference>
<evidence type="ECO:0000256" key="2">
    <source>
        <dbReference type="ARBA" id="ARBA00008816"/>
    </source>
</evidence>
<dbReference type="GO" id="GO:0008195">
    <property type="term" value="F:phosphatidate phosphatase activity"/>
    <property type="evidence" value="ECO:0007669"/>
    <property type="project" value="TreeGrafter"/>
</dbReference>
<reference evidence="8" key="1">
    <citation type="submission" date="2020-11" db="EMBL/GenBank/DDBJ databases">
        <title>Kefir isolates.</title>
        <authorList>
            <person name="Marcisauskas S."/>
            <person name="Kim Y."/>
            <person name="Blasche S."/>
        </authorList>
    </citation>
    <scope>NUCLEOTIDE SEQUENCE</scope>
    <source>
        <strain evidence="8">Olga-1</strain>
    </source>
</reference>
<comment type="similarity">
    <text evidence="2">Belongs to the PA-phosphatase related phosphoesterase family.</text>
</comment>
<dbReference type="GO" id="GO:0006644">
    <property type="term" value="P:phospholipid metabolic process"/>
    <property type="evidence" value="ECO:0007669"/>
    <property type="project" value="InterPro"/>
</dbReference>
<dbReference type="Gene3D" id="1.20.144.10">
    <property type="entry name" value="Phosphatidic acid phosphatase type 2/haloperoxidase"/>
    <property type="match status" value="1"/>
</dbReference>
<accession>A0A9P6WPX4</accession>
<evidence type="ECO:0000256" key="4">
    <source>
        <dbReference type="ARBA" id="ARBA00022989"/>
    </source>
</evidence>
<evidence type="ECO:0000313" key="8">
    <source>
        <dbReference type="EMBL" id="KAG0691134.1"/>
    </source>
</evidence>
<evidence type="ECO:0000259" key="7">
    <source>
        <dbReference type="SMART" id="SM00014"/>
    </source>
</evidence>
<dbReference type="GO" id="GO:0016020">
    <property type="term" value="C:membrane"/>
    <property type="evidence" value="ECO:0007669"/>
    <property type="project" value="UniProtKB-SubCell"/>
</dbReference>
<dbReference type="Pfam" id="PF01569">
    <property type="entry name" value="PAP2"/>
    <property type="match status" value="1"/>
</dbReference>
<organism evidence="8 9">
    <name type="scientific">Pichia californica</name>
    <dbReference type="NCBI Taxonomy" id="460514"/>
    <lineage>
        <taxon>Eukaryota</taxon>
        <taxon>Fungi</taxon>
        <taxon>Dikarya</taxon>
        <taxon>Ascomycota</taxon>
        <taxon>Saccharomycotina</taxon>
        <taxon>Pichiomycetes</taxon>
        <taxon>Pichiales</taxon>
        <taxon>Pichiaceae</taxon>
        <taxon>Pichia</taxon>
    </lineage>
</organism>
<dbReference type="Proteomes" id="UP000697127">
    <property type="component" value="Unassembled WGS sequence"/>
</dbReference>
<feature type="transmembrane region" description="Helical" evidence="6">
    <location>
        <begin position="206"/>
        <end position="224"/>
    </location>
</feature>
<evidence type="ECO:0000256" key="3">
    <source>
        <dbReference type="ARBA" id="ARBA00022692"/>
    </source>
</evidence>
<gene>
    <name evidence="8" type="ORF">C6P40_004740</name>
</gene>
<keyword evidence="9" id="KW-1185">Reference proteome</keyword>
<dbReference type="EMBL" id="PUHW01000007">
    <property type="protein sequence ID" value="KAG0691134.1"/>
    <property type="molecule type" value="Genomic_DNA"/>
</dbReference>
<feature type="domain" description="Phosphatidic acid phosphatase type 2/haloperoxidase" evidence="7">
    <location>
        <begin position="108"/>
        <end position="254"/>
    </location>
</feature>
<feature type="transmembrane region" description="Helical" evidence="6">
    <location>
        <begin position="21"/>
        <end position="41"/>
    </location>
</feature>
<evidence type="ECO:0000256" key="1">
    <source>
        <dbReference type="ARBA" id="ARBA00004141"/>
    </source>
</evidence>
<feature type="transmembrane region" description="Helical" evidence="6">
    <location>
        <begin position="70"/>
        <end position="93"/>
    </location>
</feature>
<dbReference type="CDD" id="cd03390">
    <property type="entry name" value="PAP2_containing_1_like"/>
    <property type="match status" value="1"/>
</dbReference>
<evidence type="ECO:0000256" key="6">
    <source>
        <dbReference type="SAM" id="Phobius"/>
    </source>
</evidence>
<dbReference type="PANTHER" id="PTHR10165">
    <property type="entry name" value="LIPID PHOSPHATE PHOSPHATASE"/>
    <property type="match status" value="1"/>
</dbReference>
<dbReference type="PANTHER" id="PTHR10165:SF192">
    <property type="entry name" value="PHOSPHATIDIC ACID PHOSPHATASE TYPE 2_HALOPEROXIDASE DOMAIN-CONTAINING PROTEIN"/>
    <property type="match status" value="1"/>
</dbReference>
<feature type="transmembrane region" description="Helical" evidence="6">
    <location>
        <begin position="244"/>
        <end position="265"/>
    </location>
</feature>
<dbReference type="InterPro" id="IPR043216">
    <property type="entry name" value="PAP-like"/>
</dbReference>
<keyword evidence="3 6" id="KW-0812">Transmembrane</keyword>
<name>A0A9P6WPX4_9ASCO</name>
<dbReference type="AlphaFoldDB" id="A0A9P6WPX4"/>
<keyword evidence="5 6" id="KW-0472">Membrane</keyword>
<dbReference type="GO" id="GO:0046839">
    <property type="term" value="P:phospholipid dephosphorylation"/>
    <property type="evidence" value="ECO:0007669"/>
    <property type="project" value="TreeGrafter"/>
</dbReference>
<evidence type="ECO:0000313" key="9">
    <source>
        <dbReference type="Proteomes" id="UP000697127"/>
    </source>
</evidence>
<evidence type="ECO:0000256" key="5">
    <source>
        <dbReference type="ARBA" id="ARBA00023136"/>
    </source>
</evidence>
<sequence length="358" mass="41016">MKDKLYKHPEFQISLFSTLSYLIDWIMYTIMLIIAANWSTFANTKTTDFSIYDQSLMHFYVPENETYAPIWFLLIHVLILPLIIVIVCCFWFLRTKSKKIMLWDIHSAILASYGCNTTQLLMVVIMKNIAAIPRPDFLSRCQPNILLVPGEYLLSTEDTCTNLDPFIISDGFRSFPSGHSSTIFASQTFLALFLTGKIKVSSSSYINWKIVASMMYPLIIALKISLSRVSDHRHRVTDVLAGDLIGFCFGIFFYFIYFTNPFGVLKSKAYPPRKIKVDNFSKTPFGLVFSDYDFESTPYTESIDETAANIEKNNRFIPLGFSTLSGRPTKFNAKHYAHKTLNIPISSNRDVIFARNIN</sequence>